<evidence type="ECO:0000313" key="3">
    <source>
        <dbReference type="Proteomes" id="UP000552038"/>
    </source>
</evidence>
<reference evidence="2 3" key="1">
    <citation type="submission" date="2020-05" db="EMBL/GenBank/DDBJ databases">
        <title>Whole genome sequencing and identification of novel metabolites from Paenibacillus alvei strain JR949.</title>
        <authorList>
            <person name="Rajendhran J."/>
            <person name="Sree Pranav P."/>
            <person name="Mahalakshmi B."/>
            <person name="Karthikeyan R."/>
        </authorList>
    </citation>
    <scope>NUCLEOTIDE SEQUENCE [LARGE SCALE GENOMIC DNA]</scope>
    <source>
        <strain evidence="2 3">JR949</strain>
    </source>
</reference>
<feature type="signal peptide" evidence="1">
    <location>
        <begin position="1"/>
        <end position="27"/>
    </location>
</feature>
<evidence type="ECO:0000256" key="1">
    <source>
        <dbReference type="SAM" id="SignalP"/>
    </source>
</evidence>
<dbReference type="RefSeq" id="WP_171416813.1">
    <property type="nucleotide sequence ID" value="NZ_JABFOR010000013.1"/>
</dbReference>
<name>A0AAP7DIV5_PAEAL</name>
<dbReference type="EMBL" id="JABFOR010000013">
    <property type="protein sequence ID" value="NOJ71320.1"/>
    <property type="molecule type" value="Genomic_DNA"/>
</dbReference>
<protein>
    <submittedName>
        <fullName evidence="2">Uncharacterized protein</fullName>
    </submittedName>
</protein>
<accession>A0AAP7DIV5</accession>
<evidence type="ECO:0000313" key="2">
    <source>
        <dbReference type="EMBL" id="NOJ71320.1"/>
    </source>
</evidence>
<dbReference type="Proteomes" id="UP000552038">
    <property type="component" value="Unassembled WGS sequence"/>
</dbReference>
<proteinExistence type="predicted"/>
<keyword evidence="1" id="KW-0732">Signal</keyword>
<comment type="caution">
    <text evidence="2">The sequence shown here is derived from an EMBL/GenBank/DDBJ whole genome shotgun (WGS) entry which is preliminary data.</text>
</comment>
<organism evidence="2 3">
    <name type="scientific">Paenibacillus alvei</name>
    <name type="common">Bacillus alvei</name>
    <dbReference type="NCBI Taxonomy" id="44250"/>
    <lineage>
        <taxon>Bacteria</taxon>
        <taxon>Bacillati</taxon>
        <taxon>Bacillota</taxon>
        <taxon>Bacilli</taxon>
        <taxon>Bacillales</taxon>
        <taxon>Paenibacillaceae</taxon>
        <taxon>Paenibacillus</taxon>
    </lineage>
</organism>
<gene>
    <name evidence="2" type="ORF">HMI46_12200</name>
</gene>
<sequence length="262" mass="28502">MNGKNKFNIALAIIIIFTAISSTSAHAAEIKLYHKGNAMSSYYDRGGSEGTEAPNGWSTVVISTSTLMDKLKTNGRTRIQAWGRLDTLAATYPPYIYSVGVYAIETKMKSTTAASDIAFDIMNSNPGTNKDTSFKVPQMAFDLIDYKIPGASIVGNLIDNWSNNILTTGTEFNMPTTKNATLTFFNPSNPSLSNNISWKNANQAIGAKKDSGVTAEFNIRILNGVKVNVAPQARVQYGLLTAGAFVPVKFWTNYAYVNHTIN</sequence>
<feature type="chain" id="PRO_5042955282" evidence="1">
    <location>
        <begin position="28"/>
        <end position="262"/>
    </location>
</feature>
<dbReference type="AlphaFoldDB" id="A0AAP7DIV5"/>